<dbReference type="Pfam" id="PF02585">
    <property type="entry name" value="PIG-L"/>
    <property type="match status" value="1"/>
</dbReference>
<dbReference type="Proteomes" id="UP000746503">
    <property type="component" value="Unassembled WGS sequence"/>
</dbReference>
<dbReference type="InterPro" id="IPR024078">
    <property type="entry name" value="LmbE-like_dom_sf"/>
</dbReference>
<dbReference type="EMBL" id="JAAVJB010000299">
    <property type="protein sequence ID" value="NJP68885.1"/>
    <property type="molecule type" value="Genomic_DNA"/>
</dbReference>
<evidence type="ECO:0000313" key="3">
    <source>
        <dbReference type="EMBL" id="NJP68885.1"/>
    </source>
</evidence>
<gene>
    <name evidence="3" type="ORF">HCJ92_21990</name>
</gene>
<dbReference type="RefSeq" id="WP_167935358.1">
    <property type="nucleotide sequence ID" value="NZ_JAAVJB010000299.1"/>
</dbReference>
<sequence>MHQSPEPAASTASTASTETTEPTEPTASTESAGSAPGTLVVSPHFDDAALSLAGLLVRLPAPVTVLTVHAGPPPPGATVSWWDASCGFTSAAEAHRVRDAEDVWACSLLGVARRTLGHADGPYGGDPGLPELTEALGTVAPGTAVLLPLGTNQPDHRTVREVTLRALADRADLTPFVYADLPYTGHLPGWGGERTDDALAASETWGTAFRELRGRYRTTVAHAARLDPDAWARKRAAVLGHGSQLAPLALDHGAFLAADGPLTAERIWSLAPGPHPR</sequence>
<dbReference type="Gene3D" id="3.40.50.10320">
    <property type="entry name" value="LmbE-like"/>
    <property type="match status" value="1"/>
</dbReference>
<comment type="caution">
    <text evidence="3">The sequence shown here is derived from an EMBL/GenBank/DDBJ whole genome shotgun (WGS) entry which is preliminary data.</text>
</comment>
<evidence type="ECO:0000313" key="4">
    <source>
        <dbReference type="Proteomes" id="UP000746503"/>
    </source>
</evidence>
<organism evidence="3 4">
    <name type="scientific">Streptomyces spiramenti</name>
    <dbReference type="NCBI Taxonomy" id="2720606"/>
    <lineage>
        <taxon>Bacteria</taxon>
        <taxon>Bacillati</taxon>
        <taxon>Actinomycetota</taxon>
        <taxon>Actinomycetes</taxon>
        <taxon>Kitasatosporales</taxon>
        <taxon>Streptomycetaceae</taxon>
        <taxon>Streptomyces</taxon>
    </lineage>
</organism>
<feature type="region of interest" description="Disordered" evidence="2">
    <location>
        <begin position="1"/>
        <end position="39"/>
    </location>
</feature>
<protein>
    <submittedName>
        <fullName evidence="3">PIG-L family deacetylase</fullName>
    </submittedName>
</protein>
<reference evidence="3 4" key="1">
    <citation type="submission" date="2020-03" db="EMBL/GenBank/DDBJ databases">
        <title>Draft genome of Streptomyces sp. ventii, isolated from the Axial Seamount in the Pacific Ocean, and resequencing of the two type strains Streptomyces lonarensis strain NCL 716 and Streptomyces bohaiensis strain 11A07.</title>
        <authorList>
            <person name="Loughran R.M."/>
            <person name="Pfannmuller K.M."/>
            <person name="Wasson B.J."/>
            <person name="Deadmond M.C."/>
            <person name="Paddock B.E."/>
            <person name="Koyack M.J."/>
            <person name="Gallegos D.A."/>
            <person name="Mitchell E.A."/>
            <person name="Ushijima B."/>
            <person name="Saw J.H."/>
            <person name="Mcphail K.L."/>
            <person name="Videau P."/>
        </authorList>
    </citation>
    <scope>NUCLEOTIDE SEQUENCE [LARGE SCALE GENOMIC DNA]</scope>
    <source>
        <strain evidence="4">5675061</strain>
    </source>
</reference>
<proteinExistence type="predicted"/>
<evidence type="ECO:0000256" key="2">
    <source>
        <dbReference type="SAM" id="MobiDB-lite"/>
    </source>
</evidence>
<name>A0ABX1AX40_9ACTN</name>
<keyword evidence="1" id="KW-0862">Zinc</keyword>
<dbReference type="SUPFAM" id="SSF102588">
    <property type="entry name" value="LmbE-like"/>
    <property type="match status" value="1"/>
</dbReference>
<dbReference type="InterPro" id="IPR003737">
    <property type="entry name" value="GlcNAc_PI_deacetylase-related"/>
</dbReference>
<keyword evidence="4" id="KW-1185">Reference proteome</keyword>
<accession>A0ABX1AX40</accession>
<evidence type="ECO:0000256" key="1">
    <source>
        <dbReference type="ARBA" id="ARBA00022833"/>
    </source>
</evidence>
<feature type="compositionally biased region" description="Low complexity" evidence="2">
    <location>
        <begin position="1"/>
        <end position="32"/>
    </location>
</feature>